<proteinExistence type="predicted"/>
<evidence type="ECO:0000313" key="2">
    <source>
        <dbReference type="EMBL" id="MTD12527.1"/>
    </source>
</evidence>
<evidence type="ECO:0000256" key="1">
    <source>
        <dbReference type="SAM" id="MobiDB-lite"/>
    </source>
</evidence>
<dbReference type="Proteomes" id="UP000460221">
    <property type="component" value="Unassembled WGS sequence"/>
</dbReference>
<dbReference type="EMBL" id="WLYK01000001">
    <property type="protein sequence ID" value="MTD12527.1"/>
    <property type="molecule type" value="Genomic_DNA"/>
</dbReference>
<keyword evidence="3" id="KW-1185">Reference proteome</keyword>
<name>A0A7K1FEJ5_9ACTN</name>
<evidence type="ECO:0000313" key="3">
    <source>
        <dbReference type="Proteomes" id="UP000460221"/>
    </source>
</evidence>
<comment type="caution">
    <text evidence="2">The sequence shown here is derived from an EMBL/GenBank/DDBJ whole genome shotgun (WGS) entry which is preliminary data.</text>
</comment>
<feature type="region of interest" description="Disordered" evidence="1">
    <location>
        <begin position="162"/>
        <end position="181"/>
    </location>
</feature>
<gene>
    <name evidence="2" type="ORF">GIS00_01030</name>
</gene>
<reference evidence="2 3" key="1">
    <citation type="submission" date="2019-11" db="EMBL/GenBank/DDBJ databases">
        <authorList>
            <person name="Jiang L.-Q."/>
        </authorList>
    </citation>
    <scope>NUCLEOTIDE SEQUENCE [LARGE SCALE GENOMIC DNA]</scope>
    <source>
        <strain evidence="2 3">YIM 132087</strain>
    </source>
</reference>
<dbReference type="RefSeq" id="WP_154766575.1">
    <property type="nucleotide sequence ID" value="NZ_WLYK01000001.1"/>
</dbReference>
<accession>A0A7K1FEJ5</accession>
<protein>
    <submittedName>
        <fullName evidence="2">Uncharacterized protein</fullName>
    </submittedName>
</protein>
<sequence>MIPSTRIRISSVSRAIESVIIPALGDDQPFALEQARLLLGHLAVLQVQDPWSAQFERLDNLLLREFARDLEGAAHGGPATTSAVGQLRSLLAEPVPLTLPEVRAAHSALGAAIRDVIRAVGEDGGDETFRTTALITIRHERAAADRYRAYFAAMGYEGPDSPLPDLPDLISGMQDSLERSG</sequence>
<organism evidence="2 3">
    <name type="scientific">Nakamurella alba</name>
    <dbReference type="NCBI Taxonomy" id="2665158"/>
    <lineage>
        <taxon>Bacteria</taxon>
        <taxon>Bacillati</taxon>
        <taxon>Actinomycetota</taxon>
        <taxon>Actinomycetes</taxon>
        <taxon>Nakamurellales</taxon>
        <taxon>Nakamurellaceae</taxon>
        <taxon>Nakamurella</taxon>
    </lineage>
</organism>
<dbReference type="AlphaFoldDB" id="A0A7K1FEJ5"/>